<dbReference type="PROSITE" id="PS00211">
    <property type="entry name" value="ABC_TRANSPORTER_1"/>
    <property type="match status" value="1"/>
</dbReference>
<dbReference type="InterPro" id="IPR027417">
    <property type="entry name" value="P-loop_NTPase"/>
</dbReference>
<dbReference type="Gene3D" id="3.40.50.300">
    <property type="entry name" value="P-loop containing nucleotide triphosphate hydrolases"/>
    <property type="match status" value="1"/>
</dbReference>
<dbReference type="PROSITE" id="PS50893">
    <property type="entry name" value="ABC_TRANSPORTER_2"/>
    <property type="match status" value="1"/>
</dbReference>
<keyword evidence="3 7" id="KW-0067">ATP-binding</keyword>
<sequence length="274" mass="31389">MEFIRIENLVSGYKDQFLLKSITLTLPKSSFLGIIGPNGSGKTTLLKTIAGILKPFSGTIYLNHRDLFSLNNKDRSRKIAYVSQFVDNKDIKVMDYVLAGRLPHFKKFQIFETQKDIEISHKFMNFFGIEKFKDRFMYELSGGQQQVVAICSALVQEPELLLLDEPTAHLDLNYQIKILDLIQELNTQMNISIISIFHDLNLASEYCNYLALLRDGELFKFGTPREVLRYDILEEIYKTVIVTDINPVSGNPIVLPASKMSLKSSLQDDYDDRT</sequence>
<dbReference type="InterPro" id="IPR003593">
    <property type="entry name" value="AAA+_ATPase"/>
</dbReference>
<protein>
    <submittedName>
        <fullName evidence="7">ABC transporter ATP-binding protein</fullName>
    </submittedName>
</protein>
<dbReference type="InterPro" id="IPR003439">
    <property type="entry name" value="ABC_transporter-like_ATP-bd"/>
</dbReference>
<evidence type="ECO:0000259" key="6">
    <source>
        <dbReference type="PROSITE" id="PS50893"/>
    </source>
</evidence>
<gene>
    <name evidence="7" type="ORF">C0187_06495</name>
</gene>
<dbReference type="PANTHER" id="PTHR42794:SF1">
    <property type="entry name" value="HEMIN IMPORT ATP-BINDING PROTEIN HMUV"/>
    <property type="match status" value="1"/>
</dbReference>
<keyword evidence="1" id="KW-0813">Transport</keyword>
<name>A0A2J6WH74_9BACT</name>
<accession>A0A2J6WH74</accession>
<dbReference type="FunFam" id="3.40.50.300:FF:000134">
    <property type="entry name" value="Iron-enterobactin ABC transporter ATP-binding protein"/>
    <property type="match status" value="1"/>
</dbReference>
<dbReference type="SUPFAM" id="SSF52540">
    <property type="entry name" value="P-loop containing nucleoside triphosphate hydrolases"/>
    <property type="match status" value="1"/>
</dbReference>
<dbReference type="Pfam" id="PF00005">
    <property type="entry name" value="ABC_tran"/>
    <property type="match status" value="1"/>
</dbReference>
<proteinExistence type="predicted"/>
<dbReference type="SMART" id="SM00382">
    <property type="entry name" value="AAA"/>
    <property type="match status" value="1"/>
</dbReference>
<evidence type="ECO:0000313" key="7">
    <source>
        <dbReference type="EMBL" id="PMP69722.1"/>
    </source>
</evidence>
<keyword evidence="2" id="KW-0547">Nucleotide-binding</keyword>
<evidence type="ECO:0000256" key="2">
    <source>
        <dbReference type="ARBA" id="ARBA00022741"/>
    </source>
</evidence>
<evidence type="ECO:0000256" key="1">
    <source>
        <dbReference type="ARBA" id="ARBA00022448"/>
    </source>
</evidence>
<feature type="domain" description="ABC transporter" evidence="6">
    <location>
        <begin position="4"/>
        <end position="240"/>
    </location>
</feature>
<reference evidence="7 8" key="1">
    <citation type="submission" date="2018-01" db="EMBL/GenBank/DDBJ databases">
        <title>Metagenomic assembled genomes from two thermal pools in the Uzon Caldera, Kamchatka, Russia.</title>
        <authorList>
            <person name="Wilkins L."/>
            <person name="Ettinger C."/>
        </authorList>
    </citation>
    <scope>NUCLEOTIDE SEQUENCE [LARGE SCALE GENOMIC DNA]</scope>
    <source>
        <strain evidence="7">ZAV-05</strain>
    </source>
</reference>
<dbReference type="AlphaFoldDB" id="A0A2J6WH74"/>
<evidence type="ECO:0000256" key="3">
    <source>
        <dbReference type="ARBA" id="ARBA00022840"/>
    </source>
</evidence>
<dbReference type="Proteomes" id="UP000242881">
    <property type="component" value="Unassembled WGS sequence"/>
</dbReference>
<dbReference type="GO" id="GO:0005524">
    <property type="term" value="F:ATP binding"/>
    <property type="evidence" value="ECO:0007669"/>
    <property type="project" value="UniProtKB-KW"/>
</dbReference>
<evidence type="ECO:0000313" key="8">
    <source>
        <dbReference type="Proteomes" id="UP000242881"/>
    </source>
</evidence>
<dbReference type="CDD" id="cd03214">
    <property type="entry name" value="ABC_Iron-Siderophores_B12_Hemin"/>
    <property type="match status" value="1"/>
</dbReference>
<dbReference type="GO" id="GO:0016887">
    <property type="term" value="F:ATP hydrolysis activity"/>
    <property type="evidence" value="ECO:0007669"/>
    <property type="project" value="InterPro"/>
</dbReference>
<dbReference type="EMBL" id="PNIN01000064">
    <property type="protein sequence ID" value="PMP69722.1"/>
    <property type="molecule type" value="Genomic_DNA"/>
</dbReference>
<dbReference type="InterPro" id="IPR017871">
    <property type="entry name" value="ABC_transporter-like_CS"/>
</dbReference>
<comment type="caution">
    <text evidence="7">The sequence shown here is derived from an EMBL/GenBank/DDBJ whole genome shotgun (WGS) entry which is preliminary data.</text>
</comment>
<dbReference type="PANTHER" id="PTHR42794">
    <property type="entry name" value="HEMIN IMPORT ATP-BINDING PROTEIN HMUV"/>
    <property type="match status" value="1"/>
</dbReference>
<evidence type="ECO:0000256" key="5">
    <source>
        <dbReference type="ARBA" id="ARBA00037066"/>
    </source>
</evidence>
<keyword evidence="4" id="KW-1278">Translocase</keyword>
<comment type="function">
    <text evidence="5">Part of the ABC transporter complex HmuTUV involved in hemin import. Responsible for energy coupling to the transport system.</text>
</comment>
<evidence type="ECO:0000256" key="4">
    <source>
        <dbReference type="ARBA" id="ARBA00022967"/>
    </source>
</evidence>
<organism evidence="7 8">
    <name type="scientific">Calditerrivibrio nitroreducens</name>
    <dbReference type="NCBI Taxonomy" id="477976"/>
    <lineage>
        <taxon>Bacteria</taxon>
        <taxon>Pseudomonadati</taxon>
        <taxon>Deferribacterota</taxon>
        <taxon>Deferribacteres</taxon>
        <taxon>Deferribacterales</taxon>
        <taxon>Calditerrivibrionaceae</taxon>
    </lineage>
</organism>